<accession>A0AAD9FLM0</accession>
<feature type="compositionally biased region" description="Gly residues" evidence="1">
    <location>
        <begin position="485"/>
        <end position="508"/>
    </location>
</feature>
<proteinExistence type="predicted"/>
<sequence length="575" mass="60059">MAAPKPQATNHVNPAPVPEVSAIPAEGSARQRGPVEEVIAKRMKQIGKKLQRYRTYISADPTTLNADQKAALVSLPALEGAYKELEDLVRDKGPVEEQELIQAAKLREATEAAKAAAIAEASSSTEQYKASLVRPLSLFLRLYALLHPARPEDHEHLTFSALSLPPQLQDEVRATDVLRVGRLYEDLTTGGEAATAVLDSLVHGLTGEDEENDHIHHLLDLLAQPDQPVVESAPLSPTQTAEAHEDFTAAALAGSAEEAIEAVPEAVVPEEQREVLSESVAHDHPISHQPPTLGAINFLQDDELEARTEPDQGFVEVEAGDEQTPASISQPETPALTREARDFAPVSAGDWADLDDEDVAPAQPAGNTATSVEEPTAGAAETVESATTDVSATSAATPGPSSKKPRGGKNGAKSGGRGRGQGQGQGQGRQQRQASQSQGRGQAQSGSSGAVGTPGQKLVDEDGFELKVRKGVPPAQTTSTQSPTGRGGARGGRGGSGSRGGRGRGGSNGARTPSGPSDKVQGQGKGKSQTKKEGADRPSQQPQQSQQGQQSQEPKPKASIYKAVQPTGPTSAPIL</sequence>
<evidence type="ECO:0000313" key="3">
    <source>
        <dbReference type="Proteomes" id="UP001182556"/>
    </source>
</evidence>
<feature type="region of interest" description="Disordered" evidence="1">
    <location>
        <begin position="1"/>
        <end position="32"/>
    </location>
</feature>
<feature type="region of interest" description="Disordered" evidence="1">
    <location>
        <begin position="317"/>
        <end position="575"/>
    </location>
</feature>
<protein>
    <submittedName>
        <fullName evidence="2">Uncharacterized protein</fullName>
    </submittedName>
</protein>
<comment type="caution">
    <text evidence="2">The sequence shown here is derived from an EMBL/GenBank/DDBJ whole genome shotgun (WGS) entry which is preliminary data.</text>
</comment>
<feature type="compositionally biased region" description="Low complexity" evidence="1">
    <location>
        <begin position="538"/>
        <end position="553"/>
    </location>
</feature>
<evidence type="ECO:0000256" key="1">
    <source>
        <dbReference type="SAM" id="MobiDB-lite"/>
    </source>
</evidence>
<feature type="compositionally biased region" description="Low complexity" evidence="1">
    <location>
        <begin position="385"/>
        <end position="402"/>
    </location>
</feature>
<organism evidence="2 3">
    <name type="scientific">Papiliotrema laurentii</name>
    <name type="common">Cryptococcus laurentii</name>
    <dbReference type="NCBI Taxonomy" id="5418"/>
    <lineage>
        <taxon>Eukaryota</taxon>
        <taxon>Fungi</taxon>
        <taxon>Dikarya</taxon>
        <taxon>Basidiomycota</taxon>
        <taxon>Agaricomycotina</taxon>
        <taxon>Tremellomycetes</taxon>
        <taxon>Tremellales</taxon>
        <taxon>Rhynchogastremaceae</taxon>
        <taxon>Papiliotrema</taxon>
    </lineage>
</organism>
<name>A0AAD9FLM0_PAPLA</name>
<dbReference type="Proteomes" id="UP001182556">
    <property type="component" value="Unassembled WGS sequence"/>
</dbReference>
<feature type="compositionally biased region" description="Gly residues" evidence="1">
    <location>
        <begin position="408"/>
        <end position="427"/>
    </location>
</feature>
<reference evidence="2" key="1">
    <citation type="submission" date="2023-02" db="EMBL/GenBank/DDBJ databases">
        <title>Identification and recombinant expression of a fungal hydrolase from Papiliotrema laurentii that hydrolyzes apple cutin and clears colloidal polyester polyurethane.</title>
        <authorList>
            <consortium name="DOE Joint Genome Institute"/>
            <person name="Roman V.A."/>
            <person name="Bojanowski C."/>
            <person name="Crable B.R."/>
            <person name="Wagner D.N."/>
            <person name="Hung C.S."/>
            <person name="Nadeau L.J."/>
            <person name="Schratz L."/>
            <person name="Haridas S."/>
            <person name="Pangilinan J."/>
            <person name="Lipzen A."/>
            <person name="Na H."/>
            <person name="Yan M."/>
            <person name="Ng V."/>
            <person name="Grigoriev I.V."/>
            <person name="Spatafora J.W."/>
            <person name="Barlow D."/>
            <person name="Biffinger J."/>
            <person name="Kelley-Loughnane N."/>
            <person name="Varaljay V.A."/>
            <person name="Crookes-Goodson W.J."/>
        </authorList>
    </citation>
    <scope>NUCLEOTIDE SEQUENCE</scope>
    <source>
        <strain evidence="2">5307AH</strain>
    </source>
</reference>
<evidence type="ECO:0000313" key="2">
    <source>
        <dbReference type="EMBL" id="KAK1920879.1"/>
    </source>
</evidence>
<feature type="compositionally biased region" description="Low complexity" evidence="1">
    <location>
        <begin position="428"/>
        <end position="450"/>
    </location>
</feature>
<gene>
    <name evidence="2" type="ORF">DB88DRAFT_501371</name>
</gene>
<keyword evidence="3" id="KW-1185">Reference proteome</keyword>
<dbReference type="AlphaFoldDB" id="A0AAD9FLM0"/>
<feature type="compositionally biased region" description="Basic and acidic residues" evidence="1">
    <location>
        <begin position="458"/>
        <end position="468"/>
    </location>
</feature>
<dbReference type="EMBL" id="JAODAN010000012">
    <property type="protein sequence ID" value="KAK1920879.1"/>
    <property type="molecule type" value="Genomic_DNA"/>
</dbReference>
<feature type="compositionally biased region" description="Low complexity" evidence="1">
    <location>
        <begin position="473"/>
        <end position="484"/>
    </location>
</feature>